<evidence type="ECO:0000256" key="1">
    <source>
        <dbReference type="ARBA" id="ARBA00004604"/>
    </source>
</evidence>
<dbReference type="PROSITE" id="PS00028">
    <property type="entry name" value="ZINC_FINGER_C2H2_1"/>
    <property type="match status" value="1"/>
</dbReference>
<dbReference type="FunCoup" id="A0A409WRG3">
    <property type="interactions" value="20"/>
</dbReference>
<proteinExistence type="inferred from homology"/>
<keyword evidence="10" id="KW-1185">Reference proteome</keyword>
<dbReference type="PANTHER" id="PTHR13165">
    <property type="entry name" value="ARSENITE-RESISTANCE PROTEIN 2"/>
    <property type="match status" value="1"/>
</dbReference>
<dbReference type="Gene3D" id="3.30.70.330">
    <property type="match status" value="1"/>
</dbReference>
<dbReference type="GO" id="GO:0031047">
    <property type="term" value="P:regulatory ncRNA-mediated gene silencing"/>
    <property type="evidence" value="ECO:0007669"/>
    <property type="project" value="UniProtKB-ARBA"/>
</dbReference>
<dbReference type="CDD" id="cd12263">
    <property type="entry name" value="RRM_ABT1_like"/>
    <property type="match status" value="1"/>
</dbReference>
<dbReference type="PANTHER" id="PTHR13165:SF0">
    <property type="entry name" value="SERRATE RNA EFFECTOR MOLECULE HOMOLOG"/>
    <property type="match status" value="1"/>
</dbReference>
<feature type="compositionally biased region" description="Acidic residues" evidence="7">
    <location>
        <begin position="57"/>
        <end position="75"/>
    </location>
</feature>
<comment type="caution">
    <text evidence="9">The sequence shown here is derived from an EMBL/GenBank/DDBJ whole genome shotgun (WGS) entry which is preliminary data.</text>
</comment>
<feature type="region of interest" description="Disordered" evidence="7">
    <location>
        <begin position="257"/>
        <end position="405"/>
    </location>
</feature>
<dbReference type="InterPro" id="IPR012677">
    <property type="entry name" value="Nucleotide-bd_a/b_plait_sf"/>
</dbReference>
<evidence type="ECO:0000256" key="2">
    <source>
        <dbReference type="ARBA" id="ARBA00005407"/>
    </source>
</evidence>
<dbReference type="GO" id="GO:0003676">
    <property type="term" value="F:nucleic acid binding"/>
    <property type="evidence" value="ECO:0007669"/>
    <property type="project" value="InterPro"/>
</dbReference>
<dbReference type="OrthoDB" id="342064at2759"/>
<dbReference type="InterPro" id="IPR035979">
    <property type="entry name" value="RBD_domain_sf"/>
</dbReference>
<feature type="region of interest" description="Disordered" evidence="7">
    <location>
        <begin position="482"/>
        <end position="505"/>
    </location>
</feature>
<dbReference type="Proteomes" id="UP000283269">
    <property type="component" value="Unassembled WGS sequence"/>
</dbReference>
<evidence type="ECO:0000256" key="3">
    <source>
        <dbReference type="ARBA" id="ARBA00005819"/>
    </source>
</evidence>
<evidence type="ECO:0000313" key="10">
    <source>
        <dbReference type="Proteomes" id="UP000283269"/>
    </source>
</evidence>
<organism evidence="9 10">
    <name type="scientific">Psilocybe cyanescens</name>
    <dbReference type="NCBI Taxonomy" id="93625"/>
    <lineage>
        <taxon>Eukaryota</taxon>
        <taxon>Fungi</taxon>
        <taxon>Dikarya</taxon>
        <taxon>Basidiomycota</taxon>
        <taxon>Agaricomycotina</taxon>
        <taxon>Agaricomycetes</taxon>
        <taxon>Agaricomycetidae</taxon>
        <taxon>Agaricales</taxon>
        <taxon>Agaricineae</taxon>
        <taxon>Strophariaceae</taxon>
        <taxon>Psilocybe</taxon>
    </lineage>
</organism>
<dbReference type="InterPro" id="IPR013087">
    <property type="entry name" value="Znf_C2H2_type"/>
</dbReference>
<feature type="compositionally biased region" description="Basic and acidic residues" evidence="7">
    <location>
        <begin position="257"/>
        <end position="266"/>
    </location>
</feature>
<dbReference type="InterPro" id="IPR007042">
    <property type="entry name" value="SERRATE/Ars2_C"/>
</dbReference>
<evidence type="ECO:0000256" key="6">
    <source>
        <dbReference type="PROSITE-ProRule" id="PRU00042"/>
    </source>
</evidence>
<feature type="compositionally biased region" description="Basic and acidic residues" evidence="7">
    <location>
        <begin position="277"/>
        <end position="288"/>
    </location>
</feature>
<protein>
    <recommendedName>
        <fullName evidence="5">18S rRNA factor 2</fullName>
    </recommendedName>
</protein>
<comment type="similarity">
    <text evidence="3">Belongs to the ESF2/ABP1 family.</text>
</comment>
<feature type="region of interest" description="Disordered" evidence="7">
    <location>
        <begin position="1"/>
        <end position="85"/>
    </location>
</feature>
<keyword evidence="6" id="KW-0479">Metal-binding</keyword>
<feature type="domain" description="C2H2-type" evidence="8">
    <location>
        <begin position="999"/>
        <end position="1022"/>
    </location>
</feature>
<dbReference type="InParanoid" id="A0A409WRG3"/>
<name>A0A409WRG3_PSICY</name>
<sequence length="1222" mass="139016">LLGEKLLLRPFNQPQSKKKATQKYPATEEFSEAGPSRISSEESFIDQEESQHSQDEENREEEQTDEDGGSEDELNGMDSEGFAGETTLKPLTPEALAAFKAAQNRAGVIYISRIPPGMRPAKVRHLMSAYGAVGRVYLQQEDAKRAYLRRKFTSTKKAHYTEGWVEFKDKQVARSVAEMLNAQSIGGKKGTRWRDDIWTMKYLPRFKWYMLTEQVAHESAVHTAKLRVELSQSKNEQQQYLKNVELARVLDKRAARKKEKGEEFELKPNPQFKKRRHEGDQGEQDERILKKKKDVPIDSILSNMSSWSSSYPPQPRRSRSRSPPSRGYSSGRPGYSDGYSENYRPDWDGRDGYDRDRWHDRERPPYDYGRRGRSRSPPPVDETGRKRRRSMSPYDRDRYDPRPRYNDDYGLLYNPFSIATYHTQRVIVDGHPRHGYSSPRRHPPYPPSRRTPPDPHTFDFPATLKQYADWFRFFFPGQATEEDNADKAAEQEAGDGSKPRNGIKSRWEKYKKDFAANQLQTMFEHHRKSPWFAEKYDPAPEFESLRTRVRKEGWKGRLNSFLDDLETGKFDPDLHEPEEELSSPVKESANGDAATAEDIKPVPNVDDDTQFNVDVDEDAGDQDTNRPDVNGKSSFDNKRGNRGEEVSVASEGNQVMIRTIPPDIGRVKLEEACSKIPGYVYLALGDPLQKRNYYRAGWLRFRDDADMSSVIAELSEKKIEGFKLHVTHNLRPFVNKVRYAPEVASRPDRLEKDLENAKTLAGILEEQAAKLRATKTTALVTTTNGNGNASKTEEQDAPMASGGDEEEDPEPKELGSEAVERRIEKVMADMRDQGLVDVHDEKAYHEKKVVVSLDMYLAYLRAAFHTCYYCAVVTDHLEELQRKCLKHDRKPLSKMLLDELRNAEAEKEKIKEQDKDMSVDGADDKTKVKEKEKENGKVKHDSRDWKRNDERWLEWLDSKIALLINRDGVDPRAYGGKSYEEELSKAVEPFLKQEDEGKFRCKTCQKLFKATSFVEKHIANKHPELVKSLDEIPYFNNFALDPHRIQPFAHPPATVGNSSQAPPPQAYGIQGPTPFHGGGDFGRGGPYFAGNVPFTQGGHPPYYWDPSHQGGPYPPGIYPPRRDDMNTNRRLSDRISGFAPESAVIPAAAGLPPKPTPAALDTALVSGNPAMNRRNNRNNSLPAGPPPPPPPDAKEDPRAAGGKRVSYHDMDLVAEGDVELMY</sequence>
<dbReference type="Pfam" id="PF04959">
    <property type="entry name" value="ARS2"/>
    <property type="match status" value="1"/>
</dbReference>
<evidence type="ECO:0000256" key="7">
    <source>
        <dbReference type="SAM" id="MobiDB-lite"/>
    </source>
</evidence>
<dbReference type="GO" id="GO:0005730">
    <property type="term" value="C:nucleolus"/>
    <property type="evidence" value="ECO:0007669"/>
    <property type="project" value="UniProtKB-SubCell"/>
</dbReference>
<evidence type="ECO:0000256" key="5">
    <source>
        <dbReference type="ARBA" id="ARBA00032634"/>
    </source>
</evidence>
<dbReference type="AlphaFoldDB" id="A0A409WRG3"/>
<feature type="compositionally biased region" description="Basic and acidic residues" evidence="7">
    <location>
        <begin position="485"/>
        <end position="498"/>
    </location>
</feature>
<dbReference type="InterPro" id="IPR034353">
    <property type="entry name" value="ABT1/ESF2_RRM"/>
</dbReference>
<feature type="region of interest" description="Disordered" evidence="7">
    <location>
        <begin position="1168"/>
        <end position="1208"/>
    </location>
</feature>
<feature type="compositionally biased region" description="Low complexity" evidence="7">
    <location>
        <begin position="321"/>
        <end position="340"/>
    </location>
</feature>
<dbReference type="EMBL" id="NHYD01003284">
    <property type="protein sequence ID" value="PPQ81071.1"/>
    <property type="molecule type" value="Genomic_DNA"/>
</dbReference>
<keyword evidence="6" id="KW-0863">Zinc-finger</keyword>
<dbReference type="GO" id="GO:0008270">
    <property type="term" value="F:zinc ion binding"/>
    <property type="evidence" value="ECO:0007669"/>
    <property type="project" value="UniProtKB-KW"/>
</dbReference>
<feature type="region of interest" description="Disordered" evidence="7">
    <location>
        <begin position="907"/>
        <end position="939"/>
    </location>
</feature>
<accession>A0A409WRG3</accession>
<dbReference type="SUPFAM" id="SSF54928">
    <property type="entry name" value="RNA-binding domain, RBD"/>
    <property type="match status" value="1"/>
</dbReference>
<feature type="compositionally biased region" description="Basic and acidic residues" evidence="7">
    <location>
        <begin position="394"/>
        <end position="405"/>
    </location>
</feature>
<feature type="compositionally biased region" description="Low complexity" evidence="7">
    <location>
        <begin position="779"/>
        <end position="789"/>
    </location>
</feature>
<keyword evidence="6" id="KW-0862">Zinc</keyword>
<comment type="similarity">
    <text evidence="2">Belongs to the ARS2 family.</text>
</comment>
<feature type="region of interest" description="Disordered" evidence="7">
    <location>
        <begin position="779"/>
        <end position="815"/>
    </location>
</feature>
<keyword evidence="4" id="KW-0539">Nucleus</keyword>
<dbReference type="GO" id="GO:0016070">
    <property type="term" value="P:RNA metabolic process"/>
    <property type="evidence" value="ECO:0007669"/>
    <property type="project" value="UniProtKB-ARBA"/>
</dbReference>
<dbReference type="STRING" id="93625.A0A409WRG3"/>
<evidence type="ECO:0000313" key="9">
    <source>
        <dbReference type="EMBL" id="PPQ81071.1"/>
    </source>
</evidence>
<dbReference type="Pfam" id="PF12066">
    <property type="entry name" value="SERRATE_Ars2_N"/>
    <property type="match status" value="1"/>
</dbReference>
<dbReference type="PROSITE" id="PS50157">
    <property type="entry name" value="ZINC_FINGER_C2H2_2"/>
    <property type="match status" value="1"/>
</dbReference>
<feature type="region of interest" description="Disordered" evidence="7">
    <location>
        <begin position="430"/>
        <end position="454"/>
    </location>
</feature>
<feature type="compositionally biased region" description="Basic and acidic residues" evidence="7">
    <location>
        <begin position="566"/>
        <end position="575"/>
    </location>
</feature>
<feature type="non-terminal residue" evidence="9">
    <location>
        <position position="1"/>
    </location>
</feature>
<gene>
    <name evidence="9" type="ORF">CVT25_014534</name>
</gene>
<feature type="compositionally biased region" description="Acidic residues" evidence="7">
    <location>
        <begin position="605"/>
        <end position="621"/>
    </location>
</feature>
<evidence type="ECO:0000256" key="4">
    <source>
        <dbReference type="ARBA" id="ARBA00023242"/>
    </source>
</evidence>
<reference evidence="9 10" key="1">
    <citation type="journal article" date="2018" name="Evol. Lett.">
        <title>Horizontal gene cluster transfer increased hallucinogenic mushroom diversity.</title>
        <authorList>
            <person name="Reynolds H.T."/>
            <person name="Vijayakumar V."/>
            <person name="Gluck-Thaler E."/>
            <person name="Korotkin H.B."/>
            <person name="Matheny P.B."/>
            <person name="Slot J.C."/>
        </authorList>
    </citation>
    <scope>NUCLEOTIDE SEQUENCE [LARGE SCALE GENOMIC DNA]</scope>
    <source>
        <strain evidence="9 10">2631</strain>
    </source>
</reference>
<feature type="region of interest" description="Disordered" evidence="7">
    <location>
        <begin position="565"/>
        <end position="648"/>
    </location>
</feature>
<dbReference type="InterPro" id="IPR021933">
    <property type="entry name" value="SERRATE/Ars2_N"/>
</dbReference>
<dbReference type="InterPro" id="IPR039727">
    <property type="entry name" value="SE/Ars2"/>
</dbReference>
<evidence type="ECO:0000259" key="8">
    <source>
        <dbReference type="PROSITE" id="PS50157"/>
    </source>
</evidence>
<dbReference type="GO" id="GO:0016604">
    <property type="term" value="C:nuclear body"/>
    <property type="evidence" value="ECO:0007669"/>
    <property type="project" value="TreeGrafter"/>
</dbReference>
<feature type="compositionally biased region" description="Basic and acidic residues" evidence="7">
    <location>
        <begin position="343"/>
        <end position="370"/>
    </location>
</feature>
<comment type="subcellular location">
    <subcellularLocation>
        <location evidence="1">Nucleus</location>
        <location evidence="1">Nucleolus</location>
    </subcellularLocation>
</comment>
<feature type="compositionally biased region" description="Basic and acidic residues" evidence="7">
    <location>
        <begin position="635"/>
        <end position="645"/>
    </location>
</feature>